<dbReference type="PANTHER" id="PTHR11193">
    <property type="entry name" value="SMALL NUCLEAR RIBONUCLEOPROTEIN E"/>
    <property type="match status" value="1"/>
</dbReference>
<dbReference type="RefSeq" id="XP_019015316.1">
    <property type="nucleotide sequence ID" value="XM_019162008.1"/>
</dbReference>
<gene>
    <name evidence="13" type="ORF">PICMEDRAFT_18461</name>
</gene>
<accession>A0A1E3NFT0</accession>
<dbReference type="STRING" id="763406.A0A1E3NFT0"/>
<dbReference type="PROSITE" id="PS52002">
    <property type="entry name" value="SM"/>
    <property type="match status" value="1"/>
</dbReference>
<reference evidence="13 14" key="1">
    <citation type="journal article" date="2016" name="Proc. Natl. Acad. Sci. U.S.A.">
        <title>Comparative genomics of biotechnologically important yeasts.</title>
        <authorList>
            <person name="Riley R."/>
            <person name="Haridas S."/>
            <person name="Wolfe K.H."/>
            <person name="Lopes M.R."/>
            <person name="Hittinger C.T."/>
            <person name="Goeker M."/>
            <person name="Salamov A.A."/>
            <person name="Wisecaver J.H."/>
            <person name="Long T.M."/>
            <person name="Calvey C.H."/>
            <person name="Aerts A.L."/>
            <person name="Barry K.W."/>
            <person name="Choi C."/>
            <person name="Clum A."/>
            <person name="Coughlan A.Y."/>
            <person name="Deshpande S."/>
            <person name="Douglass A.P."/>
            <person name="Hanson S.J."/>
            <person name="Klenk H.-P."/>
            <person name="LaButti K.M."/>
            <person name="Lapidus A."/>
            <person name="Lindquist E.A."/>
            <person name="Lipzen A.M."/>
            <person name="Meier-Kolthoff J.P."/>
            <person name="Ohm R.A."/>
            <person name="Otillar R.P."/>
            <person name="Pangilinan J.L."/>
            <person name="Peng Y."/>
            <person name="Rokas A."/>
            <person name="Rosa C.A."/>
            <person name="Scheuner C."/>
            <person name="Sibirny A.A."/>
            <person name="Slot J.C."/>
            <person name="Stielow J.B."/>
            <person name="Sun H."/>
            <person name="Kurtzman C.P."/>
            <person name="Blackwell M."/>
            <person name="Grigoriev I.V."/>
            <person name="Jeffries T.W."/>
        </authorList>
    </citation>
    <scope>NUCLEOTIDE SEQUENCE [LARGE SCALE GENOMIC DNA]</scope>
    <source>
        <strain evidence="13 14">NRRL Y-2026</strain>
    </source>
</reference>
<dbReference type="GO" id="GO:0005685">
    <property type="term" value="C:U1 snRNP"/>
    <property type="evidence" value="ECO:0007669"/>
    <property type="project" value="UniProtKB-UniRule"/>
</dbReference>
<sequence>MAAGQQRTASVPPINQIFKYLQQQKPVSIWLYQQAQVRISGVIKGFDEFMNLVVEDAEEVNVKDPSKRRALGLVLLKGDTITLISSVQ</sequence>
<dbReference type="EMBL" id="KV454008">
    <property type="protein sequence ID" value="ODQ44203.1"/>
    <property type="molecule type" value="Genomic_DNA"/>
</dbReference>
<keyword evidence="7 11" id="KW-0694">RNA-binding</keyword>
<dbReference type="GO" id="GO:0005687">
    <property type="term" value="C:U4 snRNP"/>
    <property type="evidence" value="ECO:0007669"/>
    <property type="project" value="UniProtKB-UniRule"/>
</dbReference>
<dbReference type="GO" id="GO:0003723">
    <property type="term" value="F:RNA binding"/>
    <property type="evidence" value="ECO:0007669"/>
    <property type="project" value="UniProtKB-KW"/>
</dbReference>
<dbReference type="GO" id="GO:1990935">
    <property type="term" value="F:splicing factor binding"/>
    <property type="evidence" value="ECO:0007669"/>
    <property type="project" value="EnsemblFungi"/>
</dbReference>
<dbReference type="InterPro" id="IPR001163">
    <property type="entry name" value="Sm_dom_euk/arc"/>
</dbReference>
<dbReference type="SUPFAM" id="SSF50182">
    <property type="entry name" value="Sm-like ribonucleoproteins"/>
    <property type="match status" value="1"/>
</dbReference>
<dbReference type="OrthoDB" id="25620at2759"/>
<keyword evidence="4" id="KW-0963">Cytoplasm</keyword>
<evidence type="ECO:0000256" key="11">
    <source>
        <dbReference type="RuleBase" id="RU365053"/>
    </source>
</evidence>
<dbReference type="Proteomes" id="UP000094455">
    <property type="component" value="Unassembled WGS sequence"/>
</dbReference>
<dbReference type="SMART" id="SM00651">
    <property type="entry name" value="Sm"/>
    <property type="match status" value="1"/>
</dbReference>
<keyword evidence="8 11" id="KW-0508">mRNA splicing</keyword>
<dbReference type="GO" id="GO:0071004">
    <property type="term" value="C:U2-type prespliceosome"/>
    <property type="evidence" value="ECO:0007669"/>
    <property type="project" value="EnsemblFungi"/>
</dbReference>
<name>A0A1E3NFT0_9ASCO</name>
<dbReference type="CDD" id="cd01718">
    <property type="entry name" value="Sm_E"/>
    <property type="match status" value="1"/>
</dbReference>
<dbReference type="GO" id="GO:0005686">
    <property type="term" value="C:U2 snRNP"/>
    <property type="evidence" value="ECO:0007669"/>
    <property type="project" value="UniProtKB-UniRule"/>
</dbReference>
<evidence type="ECO:0000256" key="4">
    <source>
        <dbReference type="ARBA" id="ARBA00022490"/>
    </source>
</evidence>
<proteinExistence type="inferred from homology"/>
<comment type="similarity">
    <text evidence="3 11">Belongs to the snRNP Sm proteins family.</text>
</comment>
<dbReference type="GO" id="GO:0000387">
    <property type="term" value="P:spliceosomal snRNP assembly"/>
    <property type="evidence" value="ECO:0007669"/>
    <property type="project" value="UniProtKB-UniRule"/>
</dbReference>
<dbReference type="InterPro" id="IPR010920">
    <property type="entry name" value="LSM_dom_sf"/>
</dbReference>
<feature type="domain" description="Sm" evidence="12">
    <location>
        <begin position="14"/>
        <end position="88"/>
    </location>
</feature>
<comment type="function">
    <text evidence="11">Involved in pre-mRNA splicing. Binds and is required for the stability of snRNA U1, U2, U4 and U5 which contain a highly conserved structural motif called the Sm binding site. Involved in cap modification.</text>
</comment>
<dbReference type="AlphaFoldDB" id="A0A1E3NFT0"/>
<evidence type="ECO:0000256" key="9">
    <source>
        <dbReference type="ARBA" id="ARBA00023242"/>
    </source>
</evidence>
<dbReference type="InterPro" id="IPR047575">
    <property type="entry name" value="Sm"/>
</dbReference>
<keyword evidence="6 11" id="KW-0747">Spliceosome</keyword>
<evidence type="ECO:0000313" key="13">
    <source>
        <dbReference type="EMBL" id="ODQ44203.1"/>
    </source>
</evidence>
<keyword evidence="9 11" id="KW-0539">Nucleus</keyword>
<dbReference type="InterPro" id="IPR027078">
    <property type="entry name" value="snRNP-E"/>
</dbReference>
<keyword evidence="14" id="KW-1185">Reference proteome</keyword>
<keyword evidence="10 11" id="KW-0687">Ribonucleoprotein</keyword>
<keyword evidence="5 11" id="KW-0507">mRNA processing</keyword>
<dbReference type="GeneID" id="30178695"/>
<evidence type="ECO:0000259" key="12">
    <source>
        <dbReference type="PROSITE" id="PS52002"/>
    </source>
</evidence>
<evidence type="ECO:0000256" key="7">
    <source>
        <dbReference type="ARBA" id="ARBA00022884"/>
    </source>
</evidence>
<protein>
    <recommendedName>
        <fullName evidence="11">Small nuclear ribonucleoprotein E</fullName>
        <shortName evidence="11">snRNP-E</shortName>
    </recommendedName>
    <alternativeName>
        <fullName evidence="11">Sm protein E</fullName>
    </alternativeName>
</protein>
<evidence type="ECO:0000313" key="14">
    <source>
        <dbReference type="Proteomes" id="UP000094455"/>
    </source>
</evidence>
<evidence type="ECO:0000256" key="8">
    <source>
        <dbReference type="ARBA" id="ARBA00023187"/>
    </source>
</evidence>
<dbReference type="GO" id="GO:0005737">
    <property type="term" value="C:cytoplasm"/>
    <property type="evidence" value="ECO:0007669"/>
    <property type="project" value="UniProtKB-SubCell"/>
</dbReference>
<dbReference type="GO" id="GO:0046540">
    <property type="term" value="C:U4/U6 x U5 tri-snRNP complex"/>
    <property type="evidence" value="ECO:0007669"/>
    <property type="project" value="UniProtKB-UniRule"/>
</dbReference>
<comment type="subcellular location">
    <subcellularLocation>
        <location evidence="2">Cytoplasm</location>
    </subcellularLocation>
    <subcellularLocation>
        <location evidence="1 11">Nucleus</location>
    </subcellularLocation>
</comment>
<dbReference type="GO" id="GO:0071014">
    <property type="term" value="C:post-mRNA release spliceosomal complex"/>
    <property type="evidence" value="ECO:0007669"/>
    <property type="project" value="EnsemblFungi"/>
</dbReference>
<evidence type="ECO:0000256" key="3">
    <source>
        <dbReference type="ARBA" id="ARBA00006850"/>
    </source>
</evidence>
<dbReference type="Gene3D" id="2.30.30.100">
    <property type="match status" value="1"/>
</dbReference>
<evidence type="ECO:0000256" key="1">
    <source>
        <dbReference type="ARBA" id="ARBA00004123"/>
    </source>
</evidence>
<dbReference type="GO" id="GO:0005682">
    <property type="term" value="C:U5 snRNP"/>
    <property type="evidence" value="ECO:0007669"/>
    <property type="project" value="UniProtKB-UniRule"/>
</dbReference>
<dbReference type="Pfam" id="PF01423">
    <property type="entry name" value="LSM"/>
    <property type="match status" value="1"/>
</dbReference>
<dbReference type="GO" id="GO:0036261">
    <property type="term" value="P:7-methylguanosine cap hypermethylation"/>
    <property type="evidence" value="ECO:0007669"/>
    <property type="project" value="EnsemblFungi"/>
</dbReference>
<organism evidence="13 14">
    <name type="scientific">Pichia membranifaciens NRRL Y-2026</name>
    <dbReference type="NCBI Taxonomy" id="763406"/>
    <lineage>
        <taxon>Eukaryota</taxon>
        <taxon>Fungi</taxon>
        <taxon>Dikarya</taxon>
        <taxon>Ascomycota</taxon>
        <taxon>Saccharomycotina</taxon>
        <taxon>Pichiomycetes</taxon>
        <taxon>Pichiales</taxon>
        <taxon>Pichiaceae</taxon>
        <taxon>Pichia</taxon>
    </lineage>
</organism>
<evidence type="ECO:0000256" key="2">
    <source>
        <dbReference type="ARBA" id="ARBA00004496"/>
    </source>
</evidence>
<evidence type="ECO:0000256" key="10">
    <source>
        <dbReference type="ARBA" id="ARBA00023274"/>
    </source>
</evidence>
<evidence type="ECO:0000256" key="6">
    <source>
        <dbReference type="ARBA" id="ARBA00022728"/>
    </source>
</evidence>
<evidence type="ECO:0000256" key="5">
    <source>
        <dbReference type="ARBA" id="ARBA00022664"/>
    </source>
</evidence>